<reference evidence="2 3" key="1">
    <citation type="submission" date="2023-08" db="EMBL/GenBank/DDBJ databases">
        <title>Whole-genome sequencing of halo(alkali)philic microorganisms from hypersaline lakes.</title>
        <authorList>
            <person name="Sorokin D.Y."/>
            <person name="Abbas B."/>
            <person name="Merkel A.Y."/>
        </authorList>
    </citation>
    <scope>NUCLEOTIDE SEQUENCE [LARGE SCALE GENOMIC DNA]</scope>
    <source>
        <strain evidence="2 3">AB-CW4</strain>
    </source>
</reference>
<dbReference type="Proteomes" id="UP001239019">
    <property type="component" value="Unassembled WGS sequence"/>
</dbReference>
<accession>A0ABU0W5W2</accession>
<comment type="caution">
    <text evidence="2">The sequence shown here is derived from an EMBL/GenBank/DDBJ whole genome shotgun (WGS) entry which is preliminary data.</text>
</comment>
<name>A0ABU0W5W2_9GAMM</name>
<proteinExistence type="predicted"/>
<feature type="region of interest" description="Disordered" evidence="1">
    <location>
        <begin position="1"/>
        <end position="31"/>
    </location>
</feature>
<evidence type="ECO:0000256" key="1">
    <source>
        <dbReference type="SAM" id="MobiDB-lite"/>
    </source>
</evidence>
<evidence type="ECO:0008006" key="4">
    <source>
        <dbReference type="Google" id="ProtNLM"/>
    </source>
</evidence>
<feature type="compositionally biased region" description="Basic and acidic residues" evidence="1">
    <location>
        <begin position="226"/>
        <end position="235"/>
    </location>
</feature>
<gene>
    <name evidence="2" type="ORF">RBH19_05550</name>
</gene>
<feature type="region of interest" description="Disordered" evidence="1">
    <location>
        <begin position="208"/>
        <end position="235"/>
    </location>
</feature>
<dbReference type="EMBL" id="JAVDDT010000002">
    <property type="protein sequence ID" value="MDQ2069329.1"/>
    <property type="molecule type" value="Genomic_DNA"/>
</dbReference>
<dbReference type="RefSeq" id="WP_306727813.1">
    <property type="nucleotide sequence ID" value="NZ_JAVDDT010000002.1"/>
</dbReference>
<feature type="compositionally biased region" description="Basic and acidic residues" evidence="1">
    <location>
        <begin position="1"/>
        <end position="13"/>
    </location>
</feature>
<evidence type="ECO:0000313" key="3">
    <source>
        <dbReference type="Proteomes" id="UP001239019"/>
    </source>
</evidence>
<sequence>MSDKALEQRRQAAEHSTGPRTPEGKARSSRNAYVHGQRSAAQDMALGTGMSLGSFGRPCKSTCPIHPDQDPEHPCRLVLEGLTSAGGDCLDKTVYVEAFDSIITGIQRGEYEGVNAMAAAQLAGSIEILQQLRDEINRDGATIKQTIYGKEGPVGTKRVAHPALPHFIKLVRELGITMPEMMATPKSREKFMDPDDEDDPVRKMFEGLAAAAGKPVSRNTVDGDFEELRDGPDSD</sequence>
<evidence type="ECO:0000313" key="2">
    <source>
        <dbReference type="EMBL" id="MDQ2069329.1"/>
    </source>
</evidence>
<keyword evidence="3" id="KW-1185">Reference proteome</keyword>
<organism evidence="2 3">
    <name type="scientific">Natronospira bacteriovora</name>
    <dbReference type="NCBI Taxonomy" id="3069753"/>
    <lineage>
        <taxon>Bacteria</taxon>
        <taxon>Pseudomonadati</taxon>
        <taxon>Pseudomonadota</taxon>
        <taxon>Gammaproteobacteria</taxon>
        <taxon>Natronospirales</taxon>
        <taxon>Natronospiraceae</taxon>
        <taxon>Natronospira</taxon>
    </lineage>
</organism>
<protein>
    <recommendedName>
        <fullName evidence="4">Terminase small subunit</fullName>
    </recommendedName>
</protein>